<dbReference type="Pfam" id="PF03099">
    <property type="entry name" value="BPL_LplA_LipB"/>
    <property type="match status" value="1"/>
</dbReference>
<organism evidence="3 4">
    <name type="scientific">Carboxylicivirga linearis</name>
    <dbReference type="NCBI Taxonomy" id="1628157"/>
    <lineage>
        <taxon>Bacteria</taxon>
        <taxon>Pseudomonadati</taxon>
        <taxon>Bacteroidota</taxon>
        <taxon>Bacteroidia</taxon>
        <taxon>Marinilabiliales</taxon>
        <taxon>Marinilabiliaceae</taxon>
        <taxon>Carboxylicivirga</taxon>
    </lineage>
</organism>
<keyword evidence="4" id="KW-1185">Reference proteome</keyword>
<dbReference type="PANTHER" id="PTHR12835">
    <property type="entry name" value="BIOTIN PROTEIN LIGASE"/>
    <property type="match status" value="1"/>
</dbReference>
<dbReference type="PANTHER" id="PTHR12835:SF5">
    <property type="entry name" value="BIOTIN--PROTEIN LIGASE"/>
    <property type="match status" value="1"/>
</dbReference>
<accession>A0ABS5JQ46</accession>
<evidence type="ECO:0000256" key="1">
    <source>
        <dbReference type="ARBA" id="ARBA00022598"/>
    </source>
</evidence>
<keyword evidence="1 3" id="KW-0436">Ligase</keyword>
<dbReference type="RefSeq" id="WP_212212432.1">
    <property type="nucleotide sequence ID" value="NZ_JAGUCO010000001.1"/>
</dbReference>
<dbReference type="Proteomes" id="UP000708576">
    <property type="component" value="Unassembled WGS sequence"/>
</dbReference>
<evidence type="ECO:0000313" key="4">
    <source>
        <dbReference type="Proteomes" id="UP000708576"/>
    </source>
</evidence>
<dbReference type="SUPFAM" id="SSF55681">
    <property type="entry name" value="Class II aaRS and biotin synthetases"/>
    <property type="match status" value="1"/>
</dbReference>
<dbReference type="InterPro" id="IPR045864">
    <property type="entry name" value="aa-tRNA-synth_II/BPL/LPL"/>
</dbReference>
<protein>
    <submittedName>
        <fullName evidence="3">Biotin--[acetyl-CoA-carboxylase] ligase</fullName>
        <ecNumber evidence="3">6.3.4.15</ecNumber>
    </submittedName>
</protein>
<evidence type="ECO:0000313" key="3">
    <source>
        <dbReference type="EMBL" id="MBS2096882.1"/>
    </source>
</evidence>
<dbReference type="InterPro" id="IPR004408">
    <property type="entry name" value="Biotin_CoA_COase_ligase"/>
</dbReference>
<reference evidence="3 4" key="1">
    <citation type="journal article" date="2015" name="Int. J. Syst. Evol. Microbiol.">
        <title>Carboxylicivirga linearis sp. nov., isolated from a sea cucumber culture pond.</title>
        <authorList>
            <person name="Wang F.Q."/>
            <person name="Zhou Y.X."/>
            <person name="Lin X.Z."/>
            <person name="Chen G.J."/>
            <person name="Du Z.J."/>
        </authorList>
    </citation>
    <scope>NUCLEOTIDE SEQUENCE [LARGE SCALE GENOMIC DNA]</scope>
    <source>
        <strain evidence="3 4">FB218</strain>
    </source>
</reference>
<comment type="caution">
    <text evidence="3">The sequence shown here is derived from an EMBL/GenBank/DDBJ whole genome shotgun (WGS) entry which is preliminary data.</text>
</comment>
<dbReference type="EC" id="6.3.4.15" evidence="3"/>
<proteinExistence type="predicted"/>
<dbReference type="NCBIfam" id="TIGR00121">
    <property type="entry name" value="birA_ligase"/>
    <property type="match status" value="1"/>
</dbReference>
<gene>
    <name evidence="3" type="ORF">KEM10_01250</name>
</gene>
<name>A0ABS5JQ46_9BACT</name>
<sequence>MTHNFEKTYIRYNELPSTNEEMKQVLGRHQLDEGIIITTSHQVAGKGQAGNTWESEKGKNLTFSLLLRPDFLEPHKQFYISKIVSLGLIDTIREFLCGITIKWPNDIYIGDKKLAGILIENSILGPHLDYCIIGIGLNVNQTNFVSDAPNPVSLKGISMTDFDLDELLDKIINHIQKRYNQLKQGMEKDIDHEYFSLLYRNIGKHPFKDENGYFRASIKSVNEMGLLTLKDEEGSLREYAFKEVEFVQE</sequence>
<dbReference type="PROSITE" id="PS51733">
    <property type="entry name" value="BPL_LPL_CATALYTIC"/>
    <property type="match status" value="1"/>
</dbReference>
<dbReference type="Gene3D" id="3.30.930.10">
    <property type="entry name" value="Bira Bifunctional Protein, Domain 2"/>
    <property type="match status" value="1"/>
</dbReference>
<evidence type="ECO:0000259" key="2">
    <source>
        <dbReference type="PROSITE" id="PS51733"/>
    </source>
</evidence>
<feature type="domain" description="BPL/LPL catalytic" evidence="2">
    <location>
        <begin position="4"/>
        <end position="183"/>
    </location>
</feature>
<dbReference type="EMBL" id="JAGUCO010000001">
    <property type="protein sequence ID" value="MBS2096882.1"/>
    <property type="molecule type" value="Genomic_DNA"/>
</dbReference>
<dbReference type="CDD" id="cd16442">
    <property type="entry name" value="BPL"/>
    <property type="match status" value="1"/>
</dbReference>
<dbReference type="GO" id="GO:0004077">
    <property type="term" value="F:biotin--[biotin carboxyl-carrier protein] ligase activity"/>
    <property type="evidence" value="ECO:0007669"/>
    <property type="project" value="UniProtKB-EC"/>
</dbReference>
<dbReference type="InterPro" id="IPR004143">
    <property type="entry name" value="BPL_LPL_catalytic"/>
</dbReference>